<evidence type="ECO:0000313" key="2">
    <source>
        <dbReference type="Proteomes" id="UP001148629"/>
    </source>
</evidence>
<gene>
    <name evidence="1" type="ORF">NM208_g8630</name>
</gene>
<reference evidence="1" key="1">
    <citation type="submission" date="2022-08" db="EMBL/GenBank/DDBJ databases">
        <title>Genome Sequence of Fusarium decemcellulare.</title>
        <authorList>
            <person name="Buettner E."/>
        </authorList>
    </citation>
    <scope>NUCLEOTIDE SEQUENCE</scope>
    <source>
        <strain evidence="1">Babe19</strain>
    </source>
</reference>
<keyword evidence="2" id="KW-1185">Reference proteome</keyword>
<comment type="caution">
    <text evidence="1">The sequence shown here is derived from an EMBL/GenBank/DDBJ whole genome shotgun (WGS) entry which is preliminary data.</text>
</comment>
<sequence>MSSCSITKASPIVIVGAGVFGLSTAIHLAERGYTNVKILDKQAYHESQYSYDKGCDAASADINKIIRAAYGSQVEYQTLALDAISHWKRWNGEIRNGETSPPGFSTKDVLFVNNGNLTMTSDDSLPQFEKDTIDNMTKMGLAATQFVLSNPTDVSRAHADGFGFAVNPFNRTDNFGVLDTQGGFVYADKACRFALHKARLLGVQVILGGSKGTFSAFLHGRDSRISGVRTADGVSHSAELTIMACGGWTPSLVTQLDNLCETTGGSVCVFQLPAGSPLWDRFSPERFPTWTYDIRSGKNGGLYGFARDAHGSVKIGYRGTKFTNPQTQADGTARSVPKTRWTEQSTRQLPLTAARTIKDFVQEYLPELMQCEMKTRLCWYTDSFDNHFVIDFVPGTQGLMVATGGSGHGFKFLPNLGKHVVDRIEGRQNDYLELWKWRSLSSGEKPYNSIMEGVGSQRSLQNQAMTREDGLTEQKSRL</sequence>
<evidence type="ECO:0000313" key="1">
    <source>
        <dbReference type="EMBL" id="KAJ3532001.1"/>
    </source>
</evidence>
<dbReference type="Proteomes" id="UP001148629">
    <property type="component" value="Unassembled WGS sequence"/>
</dbReference>
<name>A0ACC1S4T0_9HYPO</name>
<organism evidence="1 2">
    <name type="scientific">Fusarium decemcellulare</name>
    <dbReference type="NCBI Taxonomy" id="57161"/>
    <lineage>
        <taxon>Eukaryota</taxon>
        <taxon>Fungi</taxon>
        <taxon>Dikarya</taxon>
        <taxon>Ascomycota</taxon>
        <taxon>Pezizomycotina</taxon>
        <taxon>Sordariomycetes</taxon>
        <taxon>Hypocreomycetidae</taxon>
        <taxon>Hypocreales</taxon>
        <taxon>Nectriaceae</taxon>
        <taxon>Fusarium</taxon>
        <taxon>Fusarium decemcellulare species complex</taxon>
    </lineage>
</organism>
<protein>
    <submittedName>
        <fullName evidence="1">Uncharacterized protein</fullName>
    </submittedName>
</protein>
<accession>A0ACC1S4T0</accession>
<dbReference type="EMBL" id="JANRMS010001003">
    <property type="protein sequence ID" value="KAJ3532001.1"/>
    <property type="molecule type" value="Genomic_DNA"/>
</dbReference>
<proteinExistence type="predicted"/>